<organism evidence="1 2">
    <name type="scientific">Pseudomonas fluorescens</name>
    <dbReference type="NCBI Taxonomy" id="294"/>
    <lineage>
        <taxon>Bacteria</taxon>
        <taxon>Pseudomonadati</taxon>
        <taxon>Pseudomonadota</taxon>
        <taxon>Gammaproteobacteria</taxon>
        <taxon>Pseudomonadales</taxon>
        <taxon>Pseudomonadaceae</taxon>
        <taxon>Pseudomonas</taxon>
    </lineage>
</organism>
<evidence type="ECO:0000313" key="1">
    <source>
        <dbReference type="EMBL" id="VEF08181.1"/>
    </source>
</evidence>
<dbReference type="EMBL" id="LR134318">
    <property type="protein sequence ID" value="VEF08181.1"/>
    <property type="molecule type" value="Genomic_DNA"/>
</dbReference>
<dbReference type="Proteomes" id="UP000281909">
    <property type="component" value="Chromosome"/>
</dbReference>
<proteinExistence type="predicted"/>
<sequence>MMKRDQYEAPNAYTVSQTEGSTRIQFTRADKIKEGMASDTSIYVEVFSQALDEYFNEGDWKEEAANAIPCEFRPAKTEPTAQQLVVMQNRSVAFDPRTSIYDDKSEFTNGEAVVGDVIFTEPCDKAALFSFRATFLDAHLIAGWSGEGLQQTGKKLLDDFELTCGGVVAGILKDAKSTETKTVTGALSATPRERAEDIIDALTMHLNLAVGRDLESFVLLMPVALSAVLNRAAQRAGHDDLEDYLGTRTQFYSGEDHGVFMLPMGFASLSFREGPDGDIWNVTTTRNPAIQGWDLEVTGVADVIAQGKVRLKLANPADPTEKFQTETVSFPLITRVVFSAE</sequence>
<name>A0A448DMW6_PSEFL</name>
<accession>A0A448DMW6</accession>
<evidence type="ECO:0000313" key="2">
    <source>
        <dbReference type="Proteomes" id="UP000281909"/>
    </source>
</evidence>
<protein>
    <submittedName>
        <fullName evidence="1">Uncharacterized protein</fullName>
    </submittedName>
</protein>
<dbReference type="RefSeq" id="WP_225931003.1">
    <property type="nucleotide sequence ID" value="NZ_LR134318.1"/>
</dbReference>
<dbReference type="AlphaFoldDB" id="A0A448DMW6"/>
<gene>
    <name evidence="1" type="ORF">NCTC9428_00698</name>
</gene>
<reference evidence="1 2" key="1">
    <citation type="submission" date="2018-12" db="EMBL/GenBank/DDBJ databases">
        <authorList>
            <consortium name="Pathogen Informatics"/>
        </authorList>
    </citation>
    <scope>NUCLEOTIDE SEQUENCE [LARGE SCALE GENOMIC DNA]</scope>
    <source>
        <strain evidence="1 2">NCTC9428</strain>
    </source>
</reference>